<dbReference type="Gene3D" id="2.170.190.11">
    <property type="entry name" value="Molybdopterin biosynthesis moea protein, domain 3"/>
    <property type="match status" value="1"/>
</dbReference>
<dbReference type="InterPro" id="IPR036425">
    <property type="entry name" value="MoaB/Mog-like_dom_sf"/>
</dbReference>
<evidence type="ECO:0000256" key="7">
    <source>
        <dbReference type="ARBA" id="ARBA00022842"/>
    </source>
</evidence>
<keyword evidence="5" id="KW-0808">Transferase</keyword>
<dbReference type="Gene3D" id="3.90.105.10">
    <property type="entry name" value="Molybdopterin biosynthesis moea protein, domain 2"/>
    <property type="match status" value="1"/>
</dbReference>
<comment type="catalytic activity">
    <reaction evidence="9">
        <text>adenylyl-molybdopterin + molybdate = Mo-molybdopterin + AMP + H(+)</text>
        <dbReference type="Rhea" id="RHEA:35047"/>
        <dbReference type="ChEBI" id="CHEBI:15378"/>
        <dbReference type="ChEBI" id="CHEBI:36264"/>
        <dbReference type="ChEBI" id="CHEBI:62727"/>
        <dbReference type="ChEBI" id="CHEBI:71302"/>
        <dbReference type="ChEBI" id="CHEBI:456215"/>
        <dbReference type="EC" id="2.10.1.1"/>
    </reaction>
</comment>
<dbReference type="FunFam" id="2.170.190.11:FF:000001">
    <property type="entry name" value="Molybdopterin molybdenumtransferase"/>
    <property type="match status" value="1"/>
</dbReference>
<proteinExistence type="predicted"/>
<sequence length="370" mass="40261">VASFPSPQFDNSAMDGFAVRSRDTKGASPENPVTLTMVSISSAGTPSNVSLNPGECIQCMTGAKIPDGADAIIMVEDSSGFSDSGTVQIMIETFPGKHIRNMGEEIKEGEILIQKGTTATPSEIGTCATFGYGELVVSKKPKIAIFGTGDELIEPGKNLGEGQIYNSNLYVFKELVDRAGGEVVMQDVIKDDKDSLREFLSRALETCDVIISSGGVSMGRYDYVRDVFIELGVLEHFWKVAQKPGKPLFFGTGNSTLIFGLPGNPVSSYIGFMEWVWPVLETMMGKKESKKVTGILKKPFPREKVKYRFLFGDAWIEKGQLVCQPSTKVGSHMLSSSLQANCILGTMQGDNPLQPGEPIEVNMLPWKFIK</sequence>
<dbReference type="GO" id="GO:0006777">
    <property type="term" value="P:Mo-molybdopterin cofactor biosynthetic process"/>
    <property type="evidence" value="ECO:0007669"/>
    <property type="project" value="UniProtKB-KW"/>
</dbReference>
<evidence type="ECO:0000256" key="1">
    <source>
        <dbReference type="ARBA" id="ARBA00001946"/>
    </source>
</evidence>
<comment type="pathway">
    <text evidence="2">Cofactor biosynthesis; molybdopterin biosynthesis.</text>
</comment>
<feature type="domain" description="MoaB/Mog" evidence="10">
    <location>
        <begin position="144"/>
        <end position="282"/>
    </location>
</feature>
<dbReference type="InterPro" id="IPR005110">
    <property type="entry name" value="MoeA_linker/N"/>
</dbReference>
<keyword evidence="8" id="KW-0501">Molybdenum cofactor biosynthesis</keyword>
<dbReference type="InterPro" id="IPR036135">
    <property type="entry name" value="MoeA_linker/N_sf"/>
</dbReference>
<dbReference type="PANTHER" id="PTHR10192">
    <property type="entry name" value="MOLYBDOPTERIN BIOSYNTHESIS PROTEIN"/>
    <property type="match status" value="1"/>
</dbReference>
<dbReference type="SUPFAM" id="SSF53218">
    <property type="entry name" value="Molybdenum cofactor biosynthesis proteins"/>
    <property type="match status" value="1"/>
</dbReference>
<gene>
    <name evidence="11" type="ORF">METZ01_LOCUS79564</name>
</gene>
<dbReference type="FunFam" id="3.40.980.10:FF:000004">
    <property type="entry name" value="Molybdopterin molybdenumtransferase"/>
    <property type="match status" value="1"/>
</dbReference>
<dbReference type="GO" id="GO:0005829">
    <property type="term" value="C:cytosol"/>
    <property type="evidence" value="ECO:0007669"/>
    <property type="project" value="TreeGrafter"/>
</dbReference>
<keyword evidence="4" id="KW-0500">Molybdenum</keyword>
<name>A0A381UF11_9ZZZZ</name>
<dbReference type="GO" id="GO:0061599">
    <property type="term" value="F:molybdopterin molybdotransferase activity"/>
    <property type="evidence" value="ECO:0007669"/>
    <property type="project" value="UniProtKB-EC"/>
</dbReference>
<comment type="cofactor">
    <cofactor evidence="1">
        <name>Mg(2+)</name>
        <dbReference type="ChEBI" id="CHEBI:18420"/>
    </cofactor>
</comment>
<dbReference type="InterPro" id="IPR036688">
    <property type="entry name" value="MoeA_C_domain_IV_sf"/>
</dbReference>
<dbReference type="EC" id="2.10.1.1" evidence="3"/>
<dbReference type="NCBIfam" id="TIGR00177">
    <property type="entry name" value="molyb_syn"/>
    <property type="match status" value="1"/>
</dbReference>
<dbReference type="SUPFAM" id="SSF63882">
    <property type="entry name" value="MoeA N-terminal region -like"/>
    <property type="match status" value="1"/>
</dbReference>
<evidence type="ECO:0000256" key="5">
    <source>
        <dbReference type="ARBA" id="ARBA00022679"/>
    </source>
</evidence>
<dbReference type="InterPro" id="IPR038987">
    <property type="entry name" value="MoeA-like"/>
</dbReference>
<dbReference type="InterPro" id="IPR005111">
    <property type="entry name" value="MoeA_C_domain_IV"/>
</dbReference>
<evidence type="ECO:0000256" key="2">
    <source>
        <dbReference type="ARBA" id="ARBA00005046"/>
    </source>
</evidence>
<keyword evidence="6" id="KW-0479">Metal-binding</keyword>
<organism evidence="11">
    <name type="scientific">marine metagenome</name>
    <dbReference type="NCBI Taxonomy" id="408172"/>
    <lineage>
        <taxon>unclassified sequences</taxon>
        <taxon>metagenomes</taxon>
        <taxon>ecological metagenomes</taxon>
    </lineage>
</organism>
<dbReference type="UniPathway" id="UPA00344"/>
<dbReference type="CDD" id="cd00887">
    <property type="entry name" value="MoeA"/>
    <property type="match status" value="1"/>
</dbReference>
<dbReference type="Pfam" id="PF00994">
    <property type="entry name" value="MoCF_biosynth"/>
    <property type="match status" value="1"/>
</dbReference>
<feature type="non-terminal residue" evidence="11">
    <location>
        <position position="1"/>
    </location>
</feature>
<evidence type="ECO:0000256" key="3">
    <source>
        <dbReference type="ARBA" id="ARBA00013269"/>
    </source>
</evidence>
<dbReference type="Pfam" id="PF03454">
    <property type="entry name" value="MoeA_C"/>
    <property type="match status" value="1"/>
</dbReference>
<dbReference type="Gene3D" id="2.40.340.10">
    <property type="entry name" value="MoeA, C-terminal, domain IV"/>
    <property type="match status" value="1"/>
</dbReference>
<evidence type="ECO:0000256" key="9">
    <source>
        <dbReference type="ARBA" id="ARBA00047317"/>
    </source>
</evidence>
<dbReference type="SUPFAM" id="SSF63867">
    <property type="entry name" value="MoeA C-terminal domain-like"/>
    <property type="match status" value="1"/>
</dbReference>
<evidence type="ECO:0000259" key="10">
    <source>
        <dbReference type="SMART" id="SM00852"/>
    </source>
</evidence>
<evidence type="ECO:0000256" key="4">
    <source>
        <dbReference type="ARBA" id="ARBA00022505"/>
    </source>
</evidence>
<dbReference type="NCBIfam" id="NF045515">
    <property type="entry name" value="Glp_gephyrin"/>
    <property type="match status" value="1"/>
</dbReference>
<dbReference type="Gene3D" id="3.40.980.10">
    <property type="entry name" value="MoaB/Mog-like domain"/>
    <property type="match status" value="1"/>
</dbReference>
<evidence type="ECO:0000313" key="11">
    <source>
        <dbReference type="EMBL" id="SVA26710.1"/>
    </source>
</evidence>
<evidence type="ECO:0000256" key="6">
    <source>
        <dbReference type="ARBA" id="ARBA00022723"/>
    </source>
</evidence>
<dbReference type="PANTHER" id="PTHR10192:SF5">
    <property type="entry name" value="GEPHYRIN"/>
    <property type="match status" value="1"/>
</dbReference>
<reference evidence="11" key="1">
    <citation type="submission" date="2018-05" db="EMBL/GenBank/DDBJ databases">
        <authorList>
            <person name="Lanie J.A."/>
            <person name="Ng W.-L."/>
            <person name="Kazmierczak K.M."/>
            <person name="Andrzejewski T.M."/>
            <person name="Davidsen T.M."/>
            <person name="Wayne K.J."/>
            <person name="Tettelin H."/>
            <person name="Glass J.I."/>
            <person name="Rusch D."/>
            <person name="Podicherti R."/>
            <person name="Tsui H.-C.T."/>
            <person name="Winkler M.E."/>
        </authorList>
    </citation>
    <scope>NUCLEOTIDE SEQUENCE</scope>
</reference>
<keyword evidence="7" id="KW-0460">Magnesium</keyword>
<dbReference type="AlphaFoldDB" id="A0A381UF11"/>
<dbReference type="InterPro" id="IPR001453">
    <property type="entry name" value="MoaB/Mog_dom"/>
</dbReference>
<protein>
    <recommendedName>
        <fullName evidence="3">molybdopterin molybdotransferase</fullName>
        <ecNumber evidence="3">2.10.1.1</ecNumber>
    </recommendedName>
</protein>
<dbReference type="Pfam" id="PF03453">
    <property type="entry name" value="MoeA_N"/>
    <property type="match status" value="1"/>
</dbReference>
<dbReference type="SMART" id="SM00852">
    <property type="entry name" value="MoCF_biosynth"/>
    <property type="match status" value="1"/>
</dbReference>
<dbReference type="GO" id="GO:0046872">
    <property type="term" value="F:metal ion binding"/>
    <property type="evidence" value="ECO:0007669"/>
    <property type="project" value="UniProtKB-KW"/>
</dbReference>
<dbReference type="EMBL" id="UINC01006299">
    <property type="protein sequence ID" value="SVA26710.1"/>
    <property type="molecule type" value="Genomic_DNA"/>
</dbReference>
<evidence type="ECO:0000256" key="8">
    <source>
        <dbReference type="ARBA" id="ARBA00023150"/>
    </source>
</evidence>
<accession>A0A381UF11</accession>